<comment type="similarity">
    <text evidence="11">Belongs to the globin family.</text>
</comment>
<evidence type="ECO:0000256" key="2">
    <source>
        <dbReference type="ARBA" id="ARBA00001974"/>
    </source>
</evidence>
<keyword evidence="6" id="KW-0521">NADP</keyword>
<evidence type="ECO:0000256" key="5">
    <source>
        <dbReference type="ARBA" id="ARBA00022714"/>
    </source>
</evidence>
<evidence type="ECO:0000313" key="14">
    <source>
        <dbReference type="EMBL" id="TWV53679.1"/>
    </source>
</evidence>
<dbReference type="CDD" id="cd19753">
    <property type="entry name" value="Mb-like_oxidoreductase"/>
    <property type="match status" value="1"/>
</dbReference>
<comment type="cofactor">
    <cofactor evidence="1">
        <name>heme b</name>
        <dbReference type="ChEBI" id="CHEBI:60344"/>
    </cofactor>
</comment>
<evidence type="ECO:0000256" key="1">
    <source>
        <dbReference type="ARBA" id="ARBA00001970"/>
    </source>
</evidence>
<keyword evidence="11" id="KW-0561">Oxygen transport</keyword>
<dbReference type="InterPro" id="IPR008333">
    <property type="entry name" value="Cbr1-like_FAD-bd_dom"/>
</dbReference>
<dbReference type="InterPro" id="IPR009050">
    <property type="entry name" value="Globin-like_sf"/>
</dbReference>
<dbReference type="InterPro" id="IPR012292">
    <property type="entry name" value="Globin/Proto"/>
</dbReference>
<protein>
    <recommendedName>
        <fullName evidence="4">nitric oxide dioxygenase</fullName>
        <ecNumber evidence="4">1.14.12.17</ecNumber>
    </recommendedName>
</protein>
<dbReference type="PANTHER" id="PTHR47354:SF5">
    <property type="entry name" value="PROTEIN RFBI"/>
    <property type="match status" value="1"/>
</dbReference>
<dbReference type="EMBL" id="VOGW01000051">
    <property type="protein sequence ID" value="TWV53679.1"/>
    <property type="molecule type" value="Genomic_DNA"/>
</dbReference>
<name>A0A5C6JYJ0_9ACTN</name>
<dbReference type="GO" id="GO:0005344">
    <property type="term" value="F:oxygen carrier activity"/>
    <property type="evidence" value="ECO:0007669"/>
    <property type="project" value="UniProtKB-KW"/>
</dbReference>
<dbReference type="GO" id="GO:0008941">
    <property type="term" value="F:nitric oxide dioxygenase NAD(P)H activity"/>
    <property type="evidence" value="ECO:0007669"/>
    <property type="project" value="UniProtKB-EC"/>
</dbReference>
<dbReference type="EC" id="1.14.12.17" evidence="4"/>
<evidence type="ECO:0000313" key="15">
    <source>
        <dbReference type="Proteomes" id="UP000320481"/>
    </source>
</evidence>
<dbReference type="Gene3D" id="1.10.490.10">
    <property type="entry name" value="Globins"/>
    <property type="match status" value="1"/>
</dbReference>
<dbReference type="Pfam" id="PF00175">
    <property type="entry name" value="NAD_binding_1"/>
    <property type="match status" value="1"/>
</dbReference>
<dbReference type="CDD" id="cd06187">
    <property type="entry name" value="O2ase_reductase_like"/>
    <property type="match status" value="1"/>
</dbReference>
<evidence type="ECO:0000256" key="9">
    <source>
        <dbReference type="ARBA" id="ARBA00048649"/>
    </source>
</evidence>
<evidence type="ECO:0000256" key="6">
    <source>
        <dbReference type="ARBA" id="ARBA00022857"/>
    </source>
</evidence>
<dbReference type="PROSITE" id="PS51384">
    <property type="entry name" value="FAD_FR"/>
    <property type="match status" value="1"/>
</dbReference>
<evidence type="ECO:0000256" key="10">
    <source>
        <dbReference type="ARBA" id="ARBA00049433"/>
    </source>
</evidence>
<keyword evidence="11" id="KW-0813">Transport</keyword>
<accession>A0A5C6JYJ0</accession>
<evidence type="ECO:0000259" key="12">
    <source>
        <dbReference type="PROSITE" id="PS01033"/>
    </source>
</evidence>
<dbReference type="Gene3D" id="3.40.50.80">
    <property type="entry name" value="Nucleotide-binding domain of ferredoxin-NADP reductase (FNR) module"/>
    <property type="match status" value="1"/>
</dbReference>
<dbReference type="AlphaFoldDB" id="A0A5C6JYJ0"/>
<organism evidence="14 15">
    <name type="scientific">Streptomyces misionensis</name>
    <dbReference type="NCBI Taxonomy" id="67331"/>
    <lineage>
        <taxon>Bacteria</taxon>
        <taxon>Bacillati</taxon>
        <taxon>Actinomycetota</taxon>
        <taxon>Actinomycetes</taxon>
        <taxon>Kitasatosporales</taxon>
        <taxon>Streptomycetaceae</taxon>
        <taxon>Streptomyces</taxon>
    </lineage>
</organism>
<feature type="domain" description="Globin" evidence="12">
    <location>
        <begin position="13"/>
        <end position="145"/>
    </location>
</feature>
<dbReference type="Pfam" id="PF00042">
    <property type="entry name" value="Globin"/>
    <property type="match status" value="1"/>
</dbReference>
<dbReference type="InterPro" id="IPR017927">
    <property type="entry name" value="FAD-bd_FR_type"/>
</dbReference>
<dbReference type="Pfam" id="PF00970">
    <property type="entry name" value="FAD_binding_6"/>
    <property type="match status" value="1"/>
</dbReference>
<comment type="cofactor">
    <cofactor evidence="2">
        <name>FAD</name>
        <dbReference type="ChEBI" id="CHEBI:57692"/>
    </cofactor>
</comment>
<dbReference type="SUPFAM" id="SSF52343">
    <property type="entry name" value="Ferredoxin reductase-like, C-terminal NADP-linked domain"/>
    <property type="match status" value="1"/>
</dbReference>
<comment type="catalytic activity">
    <reaction evidence="9">
        <text>2 nitric oxide + NADH + 2 O2 = 2 nitrate + NAD(+) + H(+)</text>
        <dbReference type="Rhea" id="RHEA:19469"/>
        <dbReference type="ChEBI" id="CHEBI:15378"/>
        <dbReference type="ChEBI" id="CHEBI:15379"/>
        <dbReference type="ChEBI" id="CHEBI:16480"/>
        <dbReference type="ChEBI" id="CHEBI:17632"/>
        <dbReference type="ChEBI" id="CHEBI:57540"/>
        <dbReference type="ChEBI" id="CHEBI:57945"/>
        <dbReference type="EC" id="1.14.12.17"/>
    </reaction>
</comment>
<dbReference type="InterPro" id="IPR001433">
    <property type="entry name" value="OxRdtase_FAD/NAD-bd"/>
</dbReference>
<evidence type="ECO:0000256" key="3">
    <source>
        <dbReference type="ARBA" id="ARBA00006401"/>
    </source>
</evidence>
<comment type="caution">
    <text evidence="14">The sequence shown here is derived from an EMBL/GenBank/DDBJ whole genome shotgun (WGS) entry which is preliminary data.</text>
</comment>
<comment type="catalytic activity">
    <reaction evidence="10">
        <text>2 nitric oxide + NADPH + 2 O2 = 2 nitrate + NADP(+) + H(+)</text>
        <dbReference type="Rhea" id="RHEA:19465"/>
        <dbReference type="ChEBI" id="CHEBI:15378"/>
        <dbReference type="ChEBI" id="CHEBI:15379"/>
        <dbReference type="ChEBI" id="CHEBI:16480"/>
        <dbReference type="ChEBI" id="CHEBI:17632"/>
        <dbReference type="ChEBI" id="CHEBI:57783"/>
        <dbReference type="ChEBI" id="CHEBI:58349"/>
        <dbReference type="EC" id="1.14.12.17"/>
    </reaction>
</comment>
<keyword evidence="11" id="KW-0408">Iron</keyword>
<evidence type="ECO:0000256" key="7">
    <source>
        <dbReference type="ARBA" id="ARBA00023014"/>
    </source>
</evidence>
<dbReference type="GO" id="GO:0051537">
    <property type="term" value="F:2 iron, 2 sulfur cluster binding"/>
    <property type="evidence" value="ECO:0007669"/>
    <property type="project" value="UniProtKB-KW"/>
</dbReference>
<keyword evidence="7" id="KW-0411">Iron-sulfur</keyword>
<dbReference type="InterPro" id="IPR000971">
    <property type="entry name" value="Globin"/>
</dbReference>
<keyword evidence="5" id="KW-0001">2Fe-2S</keyword>
<proteinExistence type="inferred from homology"/>
<dbReference type="Proteomes" id="UP000320481">
    <property type="component" value="Unassembled WGS sequence"/>
</dbReference>
<evidence type="ECO:0000256" key="4">
    <source>
        <dbReference type="ARBA" id="ARBA00012229"/>
    </source>
</evidence>
<dbReference type="InterPro" id="IPR017938">
    <property type="entry name" value="Riboflavin_synthase-like_b-brl"/>
</dbReference>
<dbReference type="Gene3D" id="2.40.30.10">
    <property type="entry name" value="Translation factors"/>
    <property type="match status" value="1"/>
</dbReference>
<comment type="similarity">
    <text evidence="3">In the C-terminal section; belongs to the flavoprotein pyridine nucleotide cytochrome reductase family.</text>
</comment>
<dbReference type="InterPro" id="IPR039261">
    <property type="entry name" value="FNR_nucleotide-bd"/>
</dbReference>
<dbReference type="PANTHER" id="PTHR47354">
    <property type="entry name" value="NADH OXIDOREDUCTASE HCR"/>
    <property type="match status" value="1"/>
</dbReference>
<reference evidence="14" key="1">
    <citation type="journal article" date="2019" name="Microbiol. Resour. Announc.">
        <title>Draft Genomic Sequences of Streptomyces misionensis and Streptomyces albidoflavus, bacteria applied for phytopathogen biocontrol.</title>
        <authorList>
            <person name="Pylro V."/>
            <person name="Dias A."/>
            <person name="Andreote F."/>
            <person name="Varani A."/>
            <person name="Andreote C."/>
            <person name="Bernardo E."/>
            <person name="Martins T."/>
        </authorList>
    </citation>
    <scope>NUCLEOTIDE SEQUENCE [LARGE SCALE GENOMIC DNA]</scope>
    <source>
        <strain evidence="14">66</strain>
    </source>
</reference>
<gene>
    <name evidence="14" type="ORF">FRZ03_09275</name>
</gene>
<evidence type="ECO:0000259" key="13">
    <source>
        <dbReference type="PROSITE" id="PS51384"/>
    </source>
</evidence>
<dbReference type="SUPFAM" id="SSF63380">
    <property type="entry name" value="Riboflavin synthase domain-like"/>
    <property type="match status" value="1"/>
</dbReference>
<sequence length="381" mass="41553">MEVTPNVSHRRADVSDSQALRDSFALVGKSGDEVPRYFYSYLFLIAPEVRPMFPVAMGAQRDRLVAALGRIVAEADDPDRLIPFLQQLGRDHRRFQVVAQHYEAVGQALLATLAYFLGDAWTPELQRGWTEAYSLVARTMIQAAEADGAVNPAWWNAQVVRHEQRGFDLAVLTLRLDQPMAYQAGQSVMVETPMLPSTWRPYTPANAQRADGTIEFHVRAVDGGLVSPALVYGLRQGDVLRLGAPVGERLTLRASQGRDLVLVAGGTGLAPLRALVEEIAQHGPYRRVDLFVAARDNHGLYDLAALRQLAQAHPWLRVTPLVGADAGTFDNRSLAGPVLRSGAGGGRSFYICGSSAMVSATVRDLAGAGIPHDLLHYEDAR</sequence>
<dbReference type="GO" id="GO:0020037">
    <property type="term" value="F:heme binding"/>
    <property type="evidence" value="ECO:0007669"/>
    <property type="project" value="InterPro"/>
</dbReference>
<dbReference type="PROSITE" id="PS01033">
    <property type="entry name" value="GLOBIN"/>
    <property type="match status" value="1"/>
</dbReference>
<dbReference type="GO" id="GO:0019825">
    <property type="term" value="F:oxygen binding"/>
    <property type="evidence" value="ECO:0007669"/>
    <property type="project" value="InterPro"/>
</dbReference>
<dbReference type="PRINTS" id="PR00410">
    <property type="entry name" value="PHEHYDRXLASE"/>
</dbReference>
<keyword evidence="11" id="KW-0349">Heme</keyword>
<keyword evidence="15" id="KW-1185">Reference proteome</keyword>
<dbReference type="InterPro" id="IPR050415">
    <property type="entry name" value="MRET"/>
</dbReference>
<dbReference type="SUPFAM" id="SSF46458">
    <property type="entry name" value="Globin-like"/>
    <property type="match status" value="1"/>
</dbReference>
<evidence type="ECO:0000256" key="8">
    <source>
        <dbReference type="ARBA" id="ARBA00023027"/>
    </source>
</evidence>
<keyword evidence="8" id="KW-0520">NAD</keyword>
<evidence type="ECO:0000256" key="11">
    <source>
        <dbReference type="RuleBase" id="RU000356"/>
    </source>
</evidence>
<keyword evidence="11" id="KW-0479">Metal-binding</keyword>
<feature type="domain" description="FAD-binding FR-type" evidence="13">
    <location>
        <begin position="152"/>
        <end position="252"/>
    </location>
</feature>